<dbReference type="PANTHER" id="PTHR11760:SF32">
    <property type="entry name" value="SMALL RIBOSOMAL SUBUNIT PROTEIN US3"/>
    <property type="match status" value="1"/>
</dbReference>
<dbReference type="Gene3D" id="3.30.300.20">
    <property type="match status" value="1"/>
</dbReference>
<dbReference type="HOGENOM" id="CLU_1078710_0_0_1"/>
<dbReference type="GO" id="GO:0005634">
    <property type="term" value="C:nucleus"/>
    <property type="evidence" value="ECO:0007669"/>
    <property type="project" value="TreeGrafter"/>
</dbReference>
<reference evidence="5" key="2">
    <citation type="submission" date="2020-05" db="UniProtKB">
        <authorList>
            <consortium name="EnsemblMetazoa"/>
        </authorList>
    </citation>
    <scope>IDENTIFICATION</scope>
    <source>
        <strain evidence="5">JHB</strain>
    </source>
</reference>
<dbReference type="STRING" id="7176.B0W7A1"/>
<sequence length="258" mass="29117">MNRSEKSFKLLKQLASAKLGHHVAQLKPSTATAAAFVYFLIISSPCKFRSRPFFSLANESDWSRARSRARTVKSTALRAVWRRLIESPRKSVYRILNSAWLAAVGYFGVEFHVTPNRSEIIITTRTQNMLGEKRHSIRELTAIVQKLIGGLSVCGACYDVVAVDSGAKGFEAVLFDPCNEYFDTITRHVLLRLEVLEIQVKIILQWEPNGKIGQKEPLQHNVLVVEQRDEIMYNTPRSMSALELRAGGTVEVVELNWA</sequence>
<dbReference type="InterPro" id="IPR015946">
    <property type="entry name" value="KH_dom-like_a/b"/>
</dbReference>
<keyword evidence="3" id="KW-0687">Ribonucleoprotein</keyword>
<reference evidence="4" key="1">
    <citation type="submission" date="2007-03" db="EMBL/GenBank/DDBJ databases">
        <title>Annotation of Culex pipiens quinquefasciatus.</title>
        <authorList>
            <consortium name="The Broad Institute Genome Sequencing Platform"/>
            <person name="Atkinson P.W."/>
            <person name="Hemingway J."/>
            <person name="Christensen B.M."/>
            <person name="Higgs S."/>
            <person name="Kodira C."/>
            <person name="Hannick L."/>
            <person name="Megy K."/>
            <person name="O'Leary S."/>
            <person name="Pearson M."/>
            <person name="Haas B.J."/>
            <person name="Mauceli E."/>
            <person name="Wortman J.R."/>
            <person name="Lee N.H."/>
            <person name="Guigo R."/>
            <person name="Stanke M."/>
            <person name="Alvarado L."/>
            <person name="Amedeo P."/>
            <person name="Antoine C.H."/>
            <person name="Arensburger P."/>
            <person name="Bidwell S.L."/>
            <person name="Crawford M."/>
            <person name="Camaro F."/>
            <person name="Devon K."/>
            <person name="Engels R."/>
            <person name="Hammond M."/>
            <person name="Howarth C."/>
            <person name="Koehrsen M."/>
            <person name="Lawson D."/>
            <person name="Montgomery P."/>
            <person name="Nene V."/>
            <person name="Nusbaum C."/>
            <person name="Puiu D."/>
            <person name="Romero-Severson J."/>
            <person name="Severson D.W."/>
            <person name="Shumway M."/>
            <person name="Sisk P."/>
            <person name="Stolte C."/>
            <person name="Zeng Q."/>
            <person name="Eisenstadt E."/>
            <person name="Fraser-Liggett C."/>
            <person name="Strausberg R."/>
            <person name="Galagan J."/>
            <person name="Birren B."/>
            <person name="Collins F.H."/>
        </authorList>
    </citation>
    <scope>NUCLEOTIDE SEQUENCE [LARGE SCALE GENOMIC DNA]</scope>
    <source>
        <strain evidence="4">JHB</strain>
    </source>
</reference>
<dbReference type="InterPro" id="IPR057258">
    <property type="entry name" value="Ribosomal_uS3"/>
</dbReference>
<dbReference type="VEuPathDB" id="VectorBase:CPIJ002967"/>
<dbReference type="InterPro" id="IPR036419">
    <property type="entry name" value="Ribosomal_S3_C_sf"/>
</dbReference>
<dbReference type="KEGG" id="cqu:CpipJ_CPIJ002967"/>
<proteinExistence type="inferred from homology"/>
<dbReference type="SUPFAM" id="SSF54814">
    <property type="entry name" value="Prokaryotic type KH domain (KH-domain type II)"/>
    <property type="match status" value="1"/>
</dbReference>
<name>B0W7A1_CULQU</name>
<dbReference type="PANTHER" id="PTHR11760">
    <property type="entry name" value="30S/40S RIBOSOMAL PROTEIN S3"/>
    <property type="match status" value="1"/>
</dbReference>
<dbReference type="EMBL" id="DS231852">
    <property type="protein sequence ID" value="EDS37706.1"/>
    <property type="molecule type" value="Genomic_DNA"/>
</dbReference>
<dbReference type="GO" id="GO:0022627">
    <property type="term" value="C:cytosolic small ribosomal subunit"/>
    <property type="evidence" value="ECO:0007669"/>
    <property type="project" value="TreeGrafter"/>
</dbReference>
<dbReference type="EnsemblMetazoa" id="CPIJ002967-RA">
    <property type="protein sequence ID" value="CPIJ002967-PA"/>
    <property type="gene ID" value="CPIJ002967"/>
</dbReference>
<gene>
    <name evidence="5" type="primary">6034238</name>
    <name evidence="4" type="ORF">CpipJ_CPIJ002967</name>
</gene>
<protein>
    <submittedName>
        <fullName evidence="4">Ribosomal protein S3</fullName>
    </submittedName>
</protein>
<evidence type="ECO:0000313" key="4">
    <source>
        <dbReference type="EMBL" id="EDS37706.1"/>
    </source>
</evidence>
<dbReference type="Proteomes" id="UP000002320">
    <property type="component" value="Unassembled WGS sequence"/>
</dbReference>
<organism>
    <name type="scientific">Culex quinquefasciatus</name>
    <name type="common">Southern house mosquito</name>
    <name type="synonym">Culex pungens</name>
    <dbReference type="NCBI Taxonomy" id="7176"/>
    <lineage>
        <taxon>Eukaryota</taxon>
        <taxon>Metazoa</taxon>
        <taxon>Ecdysozoa</taxon>
        <taxon>Arthropoda</taxon>
        <taxon>Hexapoda</taxon>
        <taxon>Insecta</taxon>
        <taxon>Pterygota</taxon>
        <taxon>Neoptera</taxon>
        <taxon>Endopterygota</taxon>
        <taxon>Diptera</taxon>
        <taxon>Nematocera</taxon>
        <taxon>Culicoidea</taxon>
        <taxon>Culicidae</taxon>
        <taxon>Culicinae</taxon>
        <taxon>Culicini</taxon>
        <taxon>Culex</taxon>
        <taxon>Culex</taxon>
    </lineage>
</organism>
<dbReference type="eggNOG" id="KOG3181">
    <property type="taxonomic scope" value="Eukaryota"/>
</dbReference>
<dbReference type="Gene3D" id="3.30.1140.32">
    <property type="entry name" value="Ribosomal protein S3, C-terminal domain"/>
    <property type="match status" value="1"/>
</dbReference>
<evidence type="ECO:0000313" key="5">
    <source>
        <dbReference type="EnsemblMetazoa" id="CPIJ002967-PA"/>
    </source>
</evidence>
<comment type="similarity">
    <text evidence="1">Belongs to the universal ribosomal protein uS3 family.</text>
</comment>
<dbReference type="GO" id="GO:0003723">
    <property type="term" value="F:RNA binding"/>
    <property type="evidence" value="ECO:0007669"/>
    <property type="project" value="InterPro"/>
</dbReference>
<evidence type="ECO:0000256" key="2">
    <source>
        <dbReference type="ARBA" id="ARBA00022980"/>
    </source>
</evidence>
<keyword evidence="6" id="KW-1185">Reference proteome</keyword>
<dbReference type="VEuPathDB" id="VectorBase:CQUJHB016204"/>
<dbReference type="OrthoDB" id="10248446at2759"/>
<dbReference type="AlphaFoldDB" id="B0W7A1"/>
<keyword evidence="2 4" id="KW-0689">Ribosomal protein</keyword>
<dbReference type="GO" id="GO:0003735">
    <property type="term" value="F:structural constituent of ribosome"/>
    <property type="evidence" value="ECO:0007669"/>
    <property type="project" value="TreeGrafter"/>
</dbReference>
<evidence type="ECO:0000256" key="1">
    <source>
        <dbReference type="ARBA" id="ARBA00010761"/>
    </source>
</evidence>
<dbReference type="InterPro" id="IPR009019">
    <property type="entry name" value="KH_sf_prok-type"/>
</dbReference>
<accession>B0W7A1</accession>
<evidence type="ECO:0000256" key="3">
    <source>
        <dbReference type="ARBA" id="ARBA00023274"/>
    </source>
</evidence>
<evidence type="ECO:0000313" key="6">
    <source>
        <dbReference type="Proteomes" id="UP000002320"/>
    </source>
</evidence>
<dbReference type="InParanoid" id="B0W7A1"/>